<keyword evidence="4" id="KW-1185">Reference proteome</keyword>
<dbReference type="Pfam" id="PF03401">
    <property type="entry name" value="TctC"/>
    <property type="match status" value="1"/>
</dbReference>
<dbReference type="InterPro" id="IPR042100">
    <property type="entry name" value="Bug_dom1"/>
</dbReference>
<dbReference type="PANTHER" id="PTHR42928:SF5">
    <property type="entry name" value="BLR1237 PROTEIN"/>
    <property type="match status" value="1"/>
</dbReference>
<evidence type="ECO:0000313" key="3">
    <source>
        <dbReference type="EMBL" id="KNG94889.1"/>
    </source>
</evidence>
<dbReference type="PANTHER" id="PTHR42928">
    <property type="entry name" value="TRICARBOXYLATE-BINDING PROTEIN"/>
    <property type="match status" value="1"/>
</dbReference>
<name>A0A0L1JSY1_9RHOB</name>
<evidence type="ECO:0000313" key="4">
    <source>
        <dbReference type="Proteomes" id="UP000036938"/>
    </source>
</evidence>
<gene>
    <name evidence="3" type="ORF">ATO11_05820</name>
</gene>
<feature type="chain" id="PRO_5005553915" evidence="2">
    <location>
        <begin position="22"/>
        <end position="310"/>
    </location>
</feature>
<keyword evidence="2" id="KW-0732">Signal</keyword>
<comment type="caution">
    <text evidence="3">The sequence shown here is derived from an EMBL/GenBank/DDBJ whole genome shotgun (WGS) entry which is preliminary data.</text>
</comment>
<dbReference type="PATRIC" id="fig|1317121.7.peg.1544"/>
<dbReference type="Gene3D" id="3.40.190.10">
    <property type="entry name" value="Periplasmic binding protein-like II"/>
    <property type="match status" value="1"/>
</dbReference>
<dbReference type="RefSeq" id="WP_050529880.1">
    <property type="nucleotide sequence ID" value="NZ_AQQZ01000002.1"/>
</dbReference>
<organism evidence="3 4">
    <name type="scientific">Pseudaestuariivita atlantica</name>
    <dbReference type="NCBI Taxonomy" id="1317121"/>
    <lineage>
        <taxon>Bacteria</taxon>
        <taxon>Pseudomonadati</taxon>
        <taxon>Pseudomonadota</taxon>
        <taxon>Alphaproteobacteria</taxon>
        <taxon>Rhodobacterales</taxon>
        <taxon>Paracoccaceae</taxon>
        <taxon>Pseudaestuariivita</taxon>
    </lineage>
</organism>
<evidence type="ECO:0000256" key="2">
    <source>
        <dbReference type="SAM" id="SignalP"/>
    </source>
</evidence>
<dbReference type="Gene3D" id="3.40.190.150">
    <property type="entry name" value="Bordetella uptake gene, domain 1"/>
    <property type="match status" value="1"/>
</dbReference>
<proteinExistence type="inferred from homology"/>
<dbReference type="Proteomes" id="UP000036938">
    <property type="component" value="Unassembled WGS sequence"/>
</dbReference>
<dbReference type="OrthoDB" id="7250553at2"/>
<dbReference type="STRING" id="1317121.ATO11_05820"/>
<sequence>MKHLLASAALAAMAAASPALAEYPDGPVQFIVPWPPGDFEDILTRMIADDMAKATGQSVSVVNRPGGGDGPFPGALEVLNAPNDGSVIGSFVIGVPVVGPKIDIGIEEDSFVPVGIFLTYPFVLAASGDAPYSNMAELAAYAQDNDVVLGHFGAGLTPTKVSFVAAKEMGFEFADDSAFDLLDCNTLSSGDADVINTTLALIEPCLDEINVLGSIGADPIEKLGGVQTLAAQANIAPLELWNGLFVTKGTPQEVIDTIAGVAEQTMASEAAQTLMQETGAAVYWQGQAEAQARIEADRATDAAFNAKLAE</sequence>
<evidence type="ECO:0000256" key="1">
    <source>
        <dbReference type="ARBA" id="ARBA00006987"/>
    </source>
</evidence>
<accession>A0A0L1JSY1</accession>
<comment type="similarity">
    <text evidence="1">Belongs to the UPF0065 (bug) family.</text>
</comment>
<feature type="signal peptide" evidence="2">
    <location>
        <begin position="1"/>
        <end position="21"/>
    </location>
</feature>
<protein>
    <submittedName>
        <fullName evidence="3">Transporter</fullName>
    </submittedName>
</protein>
<dbReference type="EMBL" id="AQQZ01000002">
    <property type="protein sequence ID" value="KNG94889.1"/>
    <property type="molecule type" value="Genomic_DNA"/>
</dbReference>
<dbReference type="AlphaFoldDB" id="A0A0L1JSY1"/>
<dbReference type="InterPro" id="IPR005064">
    <property type="entry name" value="BUG"/>
</dbReference>
<reference evidence="3 4" key="1">
    <citation type="journal article" date="2015" name="Int. J. Syst. Evol. Microbiol.">
        <title>Aestuariivita atlantica sp. nov., isolated from deep sea sediment of the Atlantic Ocean.</title>
        <authorList>
            <person name="Li G."/>
            <person name="Lai Q."/>
            <person name="Du Y."/>
            <person name="Liu X."/>
            <person name="Sun F."/>
            <person name="Shao Z."/>
        </authorList>
    </citation>
    <scope>NUCLEOTIDE SEQUENCE [LARGE SCALE GENOMIC DNA]</scope>
    <source>
        <strain evidence="3 4">22II-S11-z3</strain>
    </source>
</reference>